<dbReference type="AlphaFoldDB" id="A0A5Q5BP65"/>
<evidence type="ECO:0000256" key="1">
    <source>
        <dbReference type="SAM" id="MobiDB-lite"/>
    </source>
</evidence>
<dbReference type="KEGG" id="mmc:Mmcs_4038"/>
<reference evidence="2" key="1">
    <citation type="submission" date="2006-06" db="EMBL/GenBank/DDBJ databases">
        <title>Complete sequence of chromosome of Mycobacterium sp. MCS.</title>
        <authorList>
            <consortium name="US DOE Joint Genome Institute"/>
            <person name="Copeland A."/>
            <person name="Lucas S."/>
            <person name="Lapidus A."/>
            <person name="Barry K."/>
            <person name="Detter J.C."/>
            <person name="Glavina del Rio T."/>
            <person name="Hammon N."/>
            <person name="Israni S."/>
            <person name="Dalin E."/>
            <person name="Tice H."/>
            <person name="Pitluck S."/>
            <person name="Martinez M."/>
            <person name="Schmutz J."/>
            <person name="Larimer F."/>
            <person name="Land M."/>
            <person name="Hauser L."/>
            <person name="Kyrpides N."/>
            <person name="Kim E."/>
            <person name="Miller C.D."/>
            <person name="Hughes J.E."/>
            <person name="Anderson A.J."/>
            <person name="Sims R.C."/>
            <person name="Richardson P."/>
        </authorList>
    </citation>
    <scope>NUCLEOTIDE SEQUENCE [LARGE SCALE GENOMIC DNA]</scope>
    <source>
        <strain evidence="2">MCS</strain>
    </source>
</reference>
<evidence type="ECO:0000313" key="2">
    <source>
        <dbReference type="EMBL" id="ABG10143.1"/>
    </source>
</evidence>
<name>A0A5Q5BP65_MYCSS</name>
<dbReference type="EMBL" id="CP000384">
    <property type="protein sequence ID" value="ABG10143.1"/>
    <property type="molecule type" value="Genomic_DNA"/>
</dbReference>
<proteinExistence type="predicted"/>
<accession>A0A5Q5BP65</accession>
<sequence precursor="true">MQIAARSYLSAGVALVGAGAIAISPIAPPLPDAKVPTLSTIGVELNAAVNPIQTWIEVFGQAAENLAVLGQTVAQNPAPILQQVFENQLANIETLAPALEEFFTGVVASLDPTNPDGIPANLREAFELIVGGNPAEGIPAIMQAFLQPILFPSLALLMPVQGIITQTAQNVLDVANQALTVFAVGAIAVLTPVFSGFNAAGAAAQAVVDAANVGDIAGVITAVLDIPGVVVGGVLNGFGFDGGLLTPESGTVAAFLTLRQMIADALKPDLPALRVADVSSTKTEATETVTLDLTDSGVTPAAFKTEVAGGEEAQSPGAEPGDGVPVVDEKSGDEVVDETPAEEAPQEEAPDEDAPEEEEALDEETLEDTLEEDASEEETGGDDTTEQEPSEEQNANDDNANDDNANDPGEKETGTENTGGDAGGAEA</sequence>
<gene>
    <name evidence="2" type="ordered locus">Mmcs_4038</name>
</gene>
<feature type="compositionally biased region" description="Acidic residues" evidence="1">
    <location>
        <begin position="334"/>
        <end position="405"/>
    </location>
</feature>
<evidence type="ECO:0008006" key="3">
    <source>
        <dbReference type="Google" id="ProtNLM"/>
    </source>
</evidence>
<protein>
    <recommendedName>
        <fullName evidence="3">PE-PGRS family protein</fullName>
    </recommendedName>
</protein>
<feature type="region of interest" description="Disordered" evidence="1">
    <location>
        <begin position="307"/>
        <end position="427"/>
    </location>
</feature>
<organism evidence="2">
    <name type="scientific">Mycobacterium sp. (strain MCS)</name>
    <dbReference type="NCBI Taxonomy" id="164756"/>
    <lineage>
        <taxon>Bacteria</taxon>
        <taxon>Bacillati</taxon>
        <taxon>Actinomycetota</taxon>
        <taxon>Actinomycetes</taxon>
        <taxon>Mycobacteriales</taxon>
        <taxon>Mycobacteriaceae</taxon>
        <taxon>Mycobacterium</taxon>
    </lineage>
</organism>